<keyword evidence="2" id="KW-1185">Reference proteome</keyword>
<dbReference type="Proteomes" id="UP000320235">
    <property type="component" value="Unassembled WGS sequence"/>
</dbReference>
<dbReference type="Gene3D" id="2.70.98.10">
    <property type="match status" value="1"/>
</dbReference>
<comment type="caution">
    <text evidence="1">The sequence shown here is derived from an EMBL/GenBank/DDBJ whole genome shotgun (WGS) entry which is preliminary data.</text>
</comment>
<reference evidence="1 2" key="1">
    <citation type="submission" date="2019-06" db="EMBL/GenBank/DDBJ databases">
        <title>Sequencing the genomes of 1000 actinobacteria strains.</title>
        <authorList>
            <person name="Klenk H.-P."/>
        </authorList>
    </citation>
    <scope>NUCLEOTIDE SEQUENCE [LARGE SCALE GENOMIC DNA]</scope>
    <source>
        <strain evidence="1 2">DSM 105492</strain>
    </source>
</reference>
<dbReference type="GO" id="GO:0030246">
    <property type="term" value="F:carbohydrate binding"/>
    <property type="evidence" value="ECO:0007669"/>
    <property type="project" value="InterPro"/>
</dbReference>
<dbReference type="RefSeq" id="WP_185842903.1">
    <property type="nucleotide sequence ID" value="NZ_BAABLH010000001.1"/>
</dbReference>
<dbReference type="SUPFAM" id="SSF74650">
    <property type="entry name" value="Galactose mutarotase-like"/>
    <property type="match status" value="1"/>
</dbReference>
<dbReference type="AlphaFoldDB" id="A0A543FK22"/>
<dbReference type="GO" id="GO:0005975">
    <property type="term" value="P:carbohydrate metabolic process"/>
    <property type="evidence" value="ECO:0007669"/>
    <property type="project" value="InterPro"/>
</dbReference>
<dbReference type="InterPro" id="IPR014718">
    <property type="entry name" value="GH-type_carb-bd"/>
</dbReference>
<dbReference type="EMBL" id="VFPE01000001">
    <property type="protein sequence ID" value="TQM34229.1"/>
    <property type="molecule type" value="Genomic_DNA"/>
</dbReference>
<accession>A0A543FK22</accession>
<evidence type="ECO:0000313" key="2">
    <source>
        <dbReference type="Proteomes" id="UP000320235"/>
    </source>
</evidence>
<dbReference type="Pfam" id="PF14486">
    <property type="entry name" value="DUF4432"/>
    <property type="match status" value="1"/>
</dbReference>
<dbReference type="InterPro" id="IPR011013">
    <property type="entry name" value="Gal_mutarotase_sf_dom"/>
</dbReference>
<proteinExistence type="predicted"/>
<name>A0A543FK22_9MICO</name>
<sequence>MPISIASAALTAIITPERGADIVQIIDRATATPLLAESPTRGVGTSEGSATDSTAAWLRGYPGGWQLLVPNAGPERDHDGVRQGYHGEASLAAWDLVTRDESSCTLETDLLTAPLRLRRRVSVEGEVLTVTDEIENLSPDPVETRIVQHPAFGAPFLDDRSYLVTAAETIVTDAAAPGTLAARDVVGRPGDVLPAGPVRDSIHLPGPGSTASLFAALTGFATPEATFCSPTAGIAVRLAWDGEALPHAWFWIEAHAGSGWPWFRRLYAIAVEPANVLPGDGDAPPYLRGGNGTLIAAGETLTLTTSLTRLPLPPD</sequence>
<gene>
    <name evidence="1" type="ORF">FB391_0516</name>
</gene>
<dbReference type="InterPro" id="IPR027839">
    <property type="entry name" value="DUF4432"/>
</dbReference>
<organism evidence="1 2">
    <name type="scientific">Microbacterium kyungheense</name>
    <dbReference type="NCBI Taxonomy" id="1263636"/>
    <lineage>
        <taxon>Bacteria</taxon>
        <taxon>Bacillati</taxon>
        <taxon>Actinomycetota</taxon>
        <taxon>Actinomycetes</taxon>
        <taxon>Micrococcales</taxon>
        <taxon>Microbacteriaceae</taxon>
        <taxon>Microbacterium</taxon>
    </lineage>
</organism>
<evidence type="ECO:0000313" key="1">
    <source>
        <dbReference type="EMBL" id="TQM34229.1"/>
    </source>
</evidence>
<protein>
    <submittedName>
        <fullName evidence="1">Uncharacterized protein DUF4432</fullName>
    </submittedName>
</protein>
<dbReference type="GO" id="GO:0003824">
    <property type="term" value="F:catalytic activity"/>
    <property type="evidence" value="ECO:0007669"/>
    <property type="project" value="InterPro"/>
</dbReference>